<organism evidence="1 2">
    <name type="scientific">Ooceraea biroi</name>
    <name type="common">Clonal raider ant</name>
    <name type="synonym">Cerapachys biroi</name>
    <dbReference type="NCBI Taxonomy" id="2015173"/>
    <lineage>
        <taxon>Eukaryota</taxon>
        <taxon>Metazoa</taxon>
        <taxon>Ecdysozoa</taxon>
        <taxon>Arthropoda</taxon>
        <taxon>Hexapoda</taxon>
        <taxon>Insecta</taxon>
        <taxon>Pterygota</taxon>
        <taxon>Neoptera</taxon>
        <taxon>Endopterygota</taxon>
        <taxon>Hymenoptera</taxon>
        <taxon>Apocrita</taxon>
        <taxon>Aculeata</taxon>
        <taxon>Formicoidea</taxon>
        <taxon>Formicidae</taxon>
        <taxon>Dorylinae</taxon>
        <taxon>Ooceraea</taxon>
    </lineage>
</organism>
<dbReference type="AlphaFoldDB" id="A0A026WHM5"/>
<evidence type="ECO:0000313" key="2">
    <source>
        <dbReference type="Proteomes" id="UP000053097"/>
    </source>
</evidence>
<protein>
    <submittedName>
        <fullName evidence="1">Uncharacterized protein</fullName>
    </submittedName>
</protein>
<reference evidence="1 2" key="1">
    <citation type="journal article" date="2014" name="Curr. Biol.">
        <title>The genome of the clonal raider ant Cerapachys biroi.</title>
        <authorList>
            <person name="Oxley P.R."/>
            <person name="Ji L."/>
            <person name="Fetter-Pruneda I."/>
            <person name="McKenzie S.K."/>
            <person name="Li C."/>
            <person name="Hu H."/>
            <person name="Zhang G."/>
            <person name="Kronauer D.J."/>
        </authorList>
    </citation>
    <scope>NUCLEOTIDE SEQUENCE [LARGE SCALE GENOMIC DNA]</scope>
</reference>
<evidence type="ECO:0000313" key="1">
    <source>
        <dbReference type="EMBL" id="EZA55530.1"/>
    </source>
</evidence>
<sequence>MVDDDVRNLLILCDRATSPHGKLMANTCVSHRIRCLMFGCNRICWLSKAALDSKNVNSDFNVLISSCAKLHADSKVNKIRRE</sequence>
<gene>
    <name evidence="1" type="ORF">X777_03784</name>
</gene>
<dbReference type="EMBL" id="KK107199">
    <property type="protein sequence ID" value="EZA55530.1"/>
    <property type="molecule type" value="Genomic_DNA"/>
</dbReference>
<dbReference type="Proteomes" id="UP000053097">
    <property type="component" value="Unassembled WGS sequence"/>
</dbReference>
<accession>A0A026WHM5</accession>
<name>A0A026WHM5_OOCBI</name>
<keyword evidence="2" id="KW-1185">Reference proteome</keyword>
<proteinExistence type="predicted"/>